<keyword evidence="5" id="KW-1185">Reference proteome</keyword>
<dbReference type="Pfam" id="PF12833">
    <property type="entry name" value="HTH_18"/>
    <property type="match status" value="1"/>
</dbReference>
<dbReference type="Proteomes" id="UP000198893">
    <property type="component" value="Unassembled WGS sequence"/>
</dbReference>
<protein>
    <submittedName>
        <fullName evidence="4">Transcriptional regulator GlxA family, contains an amidase domain and an AraC-type DNA-binding HTH domain</fullName>
    </submittedName>
</protein>
<dbReference type="CDD" id="cd03136">
    <property type="entry name" value="GATase1_AraC_ArgR_like"/>
    <property type="match status" value="1"/>
</dbReference>
<dbReference type="SUPFAM" id="SSF52317">
    <property type="entry name" value="Class I glutamine amidotransferase-like"/>
    <property type="match status" value="1"/>
</dbReference>
<dbReference type="GO" id="GO:0043565">
    <property type="term" value="F:sequence-specific DNA binding"/>
    <property type="evidence" value="ECO:0007669"/>
    <property type="project" value="InterPro"/>
</dbReference>
<dbReference type="Gene3D" id="3.40.50.880">
    <property type="match status" value="1"/>
</dbReference>
<dbReference type="GO" id="GO:0003700">
    <property type="term" value="F:DNA-binding transcription factor activity"/>
    <property type="evidence" value="ECO:0007669"/>
    <property type="project" value="InterPro"/>
</dbReference>
<gene>
    <name evidence="4" type="ORF">SAMN04490248_12119</name>
</gene>
<keyword evidence="4" id="KW-0238">DNA-binding</keyword>
<dbReference type="SUPFAM" id="SSF46689">
    <property type="entry name" value="Homeodomain-like"/>
    <property type="match status" value="1"/>
</dbReference>
<feature type="domain" description="HTH araC/xylS-type" evidence="3">
    <location>
        <begin position="215"/>
        <end position="313"/>
    </location>
</feature>
<dbReference type="STRING" id="569882.SAMN04490248_12119"/>
<dbReference type="PROSITE" id="PS01124">
    <property type="entry name" value="HTH_ARAC_FAMILY_2"/>
    <property type="match status" value="1"/>
</dbReference>
<dbReference type="InterPro" id="IPR052158">
    <property type="entry name" value="INH-QAR"/>
</dbReference>
<proteinExistence type="predicted"/>
<name>A0A1H8UNM8_9RHOB</name>
<dbReference type="AlphaFoldDB" id="A0A1H8UNM8"/>
<dbReference type="InterPro" id="IPR009057">
    <property type="entry name" value="Homeodomain-like_sf"/>
</dbReference>
<evidence type="ECO:0000313" key="4">
    <source>
        <dbReference type="EMBL" id="SEP04504.1"/>
    </source>
</evidence>
<dbReference type="SMART" id="SM00342">
    <property type="entry name" value="HTH_ARAC"/>
    <property type="match status" value="1"/>
</dbReference>
<dbReference type="PANTHER" id="PTHR43130">
    <property type="entry name" value="ARAC-FAMILY TRANSCRIPTIONAL REGULATOR"/>
    <property type="match status" value="1"/>
</dbReference>
<evidence type="ECO:0000259" key="3">
    <source>
        <dbReference type="PROSITE" id="PS01124"/>
    </source>
</evidence>
<dbReference type="InterPro" id="IPR029062">
    <property type="entry name" value="Class_I_gatase-like"/>
</dbReference>
<sequence length="318" mass="34932">MPDWIKSHAASQQFAILLFEGFSNHCLANTVEPLRAANTLSRKELYHWRFLTLDGAAVGSSSGLRVAPHDRLRGSSGDLLIVMPSYGFVRHGGWRTQAALRAASHRFCAVAGLDTGSWLLAEAGLLDGYRATIHWEELMRFAERFPEVATERARFVIDGSRITCSGAMAAFDMVMHMIRRNHGAALALEVAQLFMTSDSARSDAGTARAGGALVNRALALMQETLETPLTVAEIARRCGASQKRLENAMSTDLGASPRTIYRRLRLNLARKLASETELPVAEIAMRSGYDNASAMTRAFRTEFGTTPRMLRQSGIEML</sequence>
<evidence type="ECO:0000313" key="5">
    <source>
        <dbReference type="Proteomes" id="UP000198893"/>
    </source>
</evidence>
<evidence type="ECO:0000256" key="2">
    <source>
        <dbReference type="ARBA" id="ARBA00023163"/>
    </source>
</evidence>
<keyword evidence="1" id="KW-0805">Transcription regulation</keyword>
<reference evidence="4 5" key="1">
    <citation type="submission" date="2016-10" db="EMBL/GenBank/DDBJ databases">
        <authorList>
            <person name="de Groot N.N."/>
        </authorList>
    </citation>
    <scope>NUCLEOTIDE SEQUENCE [LARGE SCALE GENOMIC DNA]</scope>
    <source>
        <strain evidence="4 5">DSM 27842</strain>
    </source>
</reference>
<organism evidence="4 5">
    <name type="scientific">Salinihabitans flavidus</name>
    <dbReference type="NCBI Taxonomy" id="569882"/>
    <lineage>
        <taxon>Bacteria</taxon>
        <taxon>Pseudomonadati</taxon>
        <taxon>Pseudomonadota</taxon>
        <taxon>Alphaproteobacteria</taxon>
        <taxon>Rhodobacterales</taxon>
        <taxon>Roseobacteraceae</taxon>
        <taxon>Salinihabitans</taxon>
    </lineage>
</organism>
<evidence type="ECO:0000256" key="1">
    <source>
        <dbReference type="ARBA" id="ARBA00023015"/>
    </source>
</evidence>
<dbReference type="InterPro" id="IPR018060">
    <property type="entry name" value="HTH_AraC"/>
</dbReference>
<dbReference type="EMBL" id="FODS01000021">
    <property type="protein sequence ID" value="SEP04504.1"/>
    <property type="molecule type" value="Genomic_DNA"/>
</dbReference>
<accession>A0A1H8UNM8</accession>
<keyword evidence="2" id="KW-0804">Transcription</keyword>
<dbReference type="OrthoDB" id="9793400at2"/>
<dbReference type="Gene3D" id="1.10.10.60">
    <property type="entry name" value="Homeodomain-like"/>
    <property type="match status" value="1"/>
</dbReference>
<dbReference type="PANTHER" id="PTHR43130:SF3">
    <property type="entry name" value="HTH-TYPE TRANSCRIPTIONAL REGULATOR RV1931C"/>
    <property type="match status" value="1"/>
</dbReference>